<accession>A0ABM9NRZ3</accession>
<dbReference type="Pfam" id="PF04536">
    <property type="entry name" value="TPM_phosphatase"/>
    <property type="match status" value="1"/>
</dbReference>
<dbReference type="PANTHER" id="PTHR30373:SF2">
    <property type="entry name" value="UPF0603 PROTEIN YGCG"/>
    <property type="match status" value="1"/>
</dbReference>
<evidence type="ECO:0000313" key="3">
    <source>
        <dbReference type="EMBL" id="CAL2076662.1"/>
    </source>
</evidence>
<keyword evidence="4" id="KW-1185">Reference proteome</keyword>
<evidence type="ECO:0000259" key="2">
    <source>
        <dbReference type="Pfam" id="PF04536"/>
    </source>
</evidence>
<dbReference type="InterPro" id="IPR007621">
    <property type="entry name" value="TPM_dom"/>
</dbReference>
<feature type="transmembrane region" description="Helical" evidence="1">
    <location>
        <begin position="184"/>
        <end position="202"/>
    </location>
</feature>
<protein>
    <submittedName>
        <fullName evidence="3">Methanol dehydrogenase</fullName>
    </submittedName>
</protein>
<evidence type="ECO:0000313" key="4">
    <source>
        <dbReference type="Proteomes" id="UP001497514"/>
    </source>
</evidence>
<organism evidence="3 4">
    <name type="scientific">Tenacibaculum dicentrarchi</name>
    <dbReference type="NCBI Taxonomy" id="669041"/>
    <lineage>
        <taxon>Bacteria</taxon>
        <taxon>Pseudomonadati</taxon>
        <taxon>Bacteroidota</taxon>
        <taxon>Flavobacteriia</taxon>
        <taxon>Flavobacteriales</taxon>
        <taxon>Flavobacteriaceae</taxon>
        <taxon>Tenacibaculum</taxon>
    </lineage>
</organism>
<feature type="domain" description="TPM" evidence="2">
    <location>
        <begin position="42"/>
        <end position="165"/>
    </location>
</feature>
<dbReference type="EMBL" id="OZ038524">
    <property type="protein sequence ID" value="CAL2076662.1"/>
    <property type="molecule type" value="Genomic_DNA"/>
</dbReference>
<dbReference type="RefSeq" id="WP_101902568.1">
    <property type="nucleotide sequence ID" value="NZ_OZ038524.1"/>
</dbReference>
<keyword evidence="1" id="KW-1133">Transmembrane helix</keyword>
<dbReference type="PANTHER" id="PTHR30373">
    <property type="entry name" value="UPF0603 PROTEIN YGCG"/>
    <property type="match status" value="1"/>
</dbReference>
<dbReference type="Proteomes" id="UP001497514">
    <property type="component" value="Chromosome"/>
</dbReference>
<sequence length="274" mass="29549">MIQKKIRNKIVFFSVAFLLLSIQTIFSQGFKIPEKPAFQTSVYDYVGLLSRSQKSRLESKLIKYSDTTSTQIVVAIINSTEGENINYLAANWGEKWGFGQAKEDNGVFVLLAHKDRRISIQAGKGTEHLLTDFISKRIIERNIISAFKQGDYYTGLNNGADAIFKTLNGEYTGSRKEKDEFDPSIIIFIIIIVVFFIIISRGDKNNRGGGKRYRKTSSTGSIFETIILTNSGRGSFGGGSFGGGSFGGSSSGGGGFGGGFGGGSFGGGGASGSW</sequence>
<name>A0ABM9NRZ3_9FLAO</name>
<keyword evidence="1" id="KW-0472">Membrane</keyword>
<evidence type="ECO:0000256" key="1">
    <source>
        <dbReference type="SAM" id="Phobius"/>
    </source>
</evidence>
<gene>
    <name evidence="3" type="ORF">TD3509T_0347</name>
</gene>
<proteinExistence type="predicted"/>
<keyword evidence="1" id="KW-0812">Transmembrane</keyword>
<dbReference type="Gene3D" id="3.10.310.50">
    <property type="match status" value="1"/>
</dbReference>
<reference evidence="3 4" key="1">
    <citation type="submission" date="2024-05" db="EMBL/GenBank/DDBJ databases">
        <authorList>
            <person name="Duchaud E."/>
        </authorList>
    </citation>
    <scope>NUCLEOTIDE SEQUENCE [LARGE SCALE GENOMIC DNA]</scope>
    <source>
        <strain evidence="3">Ena-SAMPLE-TAB-13-05-2024-13:56:06:370-140309</strain>
    </source>
</reference>